<evidence type="ECO:0000256" key="4">
    <source>
        <dbReference type="ARBA" id="ARBA00022499"/>
    </source>
</evidence>
<dbReference type="GO" id="GO:0044545">
    <property type="term" value="C:NSL complex"/>
    <property type="evidence" value="ECO:0007669"/>
    <property type="project" value="TreeGrafter"/>
</dbReference>
<dbReference type="Proteomes" id="UP000075243">
    <property type="component" value="Chromosome 2"/>
</dbReference>
<evidence type="ECO:0000256" key="13">
    <source>
        <dbReference type="ARBA" id="ARBA00093543"/>
    </source>
</evidence>
<evidence type="ECO:0000256" key="9">
    <source>
        <dbReference type="ARBA" id="ARBA00023242"/>
    </source>
</evidence>
<evidence type="ECO:0000256" key="10">
    <source>
        <dbReference type="ARBA" id="ARBA00032947"/>
    </source>
</evidence>
<dbReference type="PANTHER" id="PTHR13453:SF1">
    <property type="entry name" value="KAT8 REGULATORY NSL COMPLEX SUBUNIT 2"/>
    <property type="match status" value="1"/>
</dbReference>
<evidence type="ECO:0000313" key="16">
    <source>
        <dbReference type="Proteomes" id="UP000075243"/>
    </source>
</evidence>
<dbReference type="PANTHER" id="PTHR13453">
    <property type="entry name" value="KAT8 REGULATORY NSL COMPLEX SUBUNIT 2"/>
    <property type="match status" value="1"/>
</dbReference>
<comment type="subunit">
    <text evidence="13">Component of the NSL complex at least composed of KAT8/MOF, KANSL1, KANSL2, KANSL3, MCRS1, PHF20, OGT1/OGT, WDR5 and HCFC1.</text>
</comment>
<evidence type="ECO:0000256" key="2">
    <source>
        <dbReference type="ARBA" id="ARBA00004173"/>
    </source>
</evidence>
<evidence type="ECO:0000256" key="12">
    <source>
        <dbReference type="ARBA" id="ARBA00093359"/>
    </source>
</evidence>
<dbReference type="GO" id="GO:0006325">
    <property type="term" value="P:chromatin organization"/>
    <property type="evidence" value="ECO:0007669"/>
    <property type="project" value="UniProtKB-KW"/>
</dbReference>
<dbReference type="InterPro" id="IPR026316">
    <property type="entry name" value="NSL2"/>
</dbReference>
<keyword evidence="9" id="KW-0539">Nucleus</keyword>
<feature type="domain" description="KANL2-like probable zinc-finger" evidence="14">
    <location>
        <begin position="44"/>
        <end position="105"/>
    </location>
</feature>
<keyword evidence="4" id="KW-1017">Isopeptide bond</keyword>
<dbReference type="Gramene" id="C.cajan_07889.t">
    <property type="protein sequence ID" value="C.cajan_07889.t"/>
    <property type="gene ID" value="C.cajan_07889"/>
</dbReference>
<dbReference type="AlphaFoldDB" id="A0A151U7Y0"/>
<dbReference type="Pfam" id="PF13891">
    <property type="entry name" value="zf-C3HC3H_KANSL2"/>
    <property type="match status" value="1"/>
</dbReference>
<accession>A0A151U7Y0</accession>
<organism evidence="15 16">
    <name type="scientific">Cajanus cajan</name>
    <name type="common">Pigeon pea</name>
    <name type="synonym">Cajanus indicus</name>
    <dbReference type="NCBI Taxonomy" id="3821"/>
    <lineage>
        <taxon>Eukaryota</taxon>
        <taxon>Viridiplantae</taxon>
        <taxon>Streptophyta</taxon>
        <taxon>Embryophyta</taxon>
        <taxon>Tracheophyta</taxon>
        <taxon>Spermatophyta</taxon>
        <taxon>Magnoliopsida</taxon>
        <taxon>eudicotyledons</taxon>
        <taxon>Gunneridae</taxon>
        <taxon>Pentapetalae</taxon>
        <taxon>rosids</taxon>
        <taxon>fabids</taxon>
        <taxon>Fabales</taxon>
        <taxon>Fabaceae</taxon>
        <taxon>Papilionoideae</taxon>
        <taxon>50 kb inversion clade</taxon>
        <taxon>NPAAA clade</taxon>
        <taxon>indigoferoid/millettioid clade</taxon>
        <taxon>Phaseoleae</taxon>
        <taxon>Cajanus</taxon>
    </lineage>
</organism>
<dbReference type="InterPro" id="IPR025927">
    <property type="entry name" value="Znf_KANL2-like"/>
</dbReference>
<dbReference type="OMA" id="PALCIAH"/>
<evidence type="ECO:0000256" key="5">
    <source>
        <dbReference type="ARBA" id="ARBA00022553"/>
    </source>
</evidence>
<evidence type="ECO:0000256" key="7">
    <source>
        <dbReference type="ARBA" id="ARBA00022853"/>
    </source>
</evidence>
<keyword evidence="16" id="KW-1185">Reference proteome</keyword>
<comment type="subcellular location">
    <subcellularLocation>
        <location evidence="2">Mitochondrion</location>
    </subcellularLocation>
    <subcellularLocation>
        <location evidence="1">Nucleus</location>
    </subcellularLocation>
</comment>
<dbReference type="GO" id="GO:0005739">
    <property type="term" value="C:mitochondrion"/>
    <property type="evidence" value="ECO:0007669"/>
    <property type="project" value="UniProtKB-SubCell"/>
</dbReference>
<evidence type="ECO:0000256" key="1">
    <source>
        <dbReference type="ARBA" id="ARBA00004123"/>
    </source>
</evidence>
<keyword evidence="5" id="KW-0597">Phosphoprotein</keyword>
<sequence>MRRFHNLKRLSKCYRHLYWALMEHFKTLYTHYSLNPFKLLTCAFLGCNFHPMPLTSFCHLHILSDSTQMLYKPCNYVIKGAQAGPITCGKPILRSTVPALCIAHSQKAQKHLTRALKRNSLNICSTKVKLWL</sequence>
<proteinExistence type="predicted"/>
<dbReference type="EMBL" id="CM003604">
    <property type="protein sequence ID" value="KYP75393.1"/>
    <property type="molecule type" value="Genomic_DNA"/>
</dbReference>
<evidence type="ECO:0000256" key="3">
    <source>
        <dbReference type="ARBA" id="ARBA00015508"/>
    </source>
</evidence>
<comment type="function">
    <text evidence="12">Non-catalytic component of the NSL histone acetyltransferase complex, a multiprotein complex that mediates histone H4 acetylation at 'Lys-5'- and 'Lys-8' (H4K5ac and H4K8ac) at transcription start sites and promotes transcription initiation. Required for NSL complex stability and for transcription of intraciliary transport genes in both ciliated and non-ciliated cells by regulating histone H4 acetylation at 'Lys-5'- and 'Lys-12' (H4K5ac and H4K12ac). This is necessary for cilium assembly in ciliated cells and for organization of the microtubule cytoskeleton in non-ciliated cells. Required within the NSL complex to maintain nuclear architecture stability by promoting KAT8-mediated acetylation of lamin LMNA.</text>
</comment>
<name>A0A151U7Y0_CAJCA</name>
<dbReference type="GO" id="GO:0005634">
    <property type="term" value="C:nucleus"/>
    <property type="evidence" value="ECO:0007669"/>
    <property type="project" value="UniProtKB-SubCell"/>
</dbReference>
<evidence type="ECO:0000256" key="6">
    <source>
        <dbReference type="ARBA" id="ARBA00022843"/>
    </source>
</evidence>
<keyword evidence="6" id="KW-0832">Ubl conjugation</keyword>
<evidence type="ECO:0000256" key="8">
    <source>
        <dbReference type="ARBA" id="ARBA00023128"/>
    </source>
</evidence>
<evidence type="ECO:0000259" key="14">
    <source>
        <dbReference type="Pfam" id="PF13891"/>
    </source>
</evidence>
<gene>
    <name evidence="15" type="ORF">KK1_008122</name>
</gene>
<evidence type="ECO:0000256" key="11">
    <source>
        <dbReference type="ARBA" id="ARBA00033378"/>
    </source>
</evidence>
<protein>
    <recommendedName>
        <fullName evidence="3">KAT8 regulatory NSL complex subunit 2</fullName>
    </recommendedName>
    <alternativeName>
        <fullName evidence="11">NSL complex protein NSL2</fullName>
    </alternativeName>
    <alternativeName>
        <fullName evidence="10">Non-specific lethal 2 homolog</fullName>
    </alternativeName>
</protein>
<evidence type="ECO:0000313" key="15">
    <source>
        <dbReference type="EMBL" id="KYP75393.1"/>
    </source>
</evidence>
<reference evidence="15 16" key="1">
    <citation type="journal article" date="2012" name="Nat. Biotechnol.">
        <title>Draft genome sequence of pigeonpea (Cajanus cajan), an orphan legume crop of resource-poor farmers.</title>
        <authorList>
            <person name="Varshney R.K."/>
            <person name="Chen W."/>
            <person name="Li Y."/>
            <person name="Bharti A.K."/>
            <person name="Saxena R.K."/>
            <person name="Schlueter J.A."/>
            <person name="Donoghue M.T."/>
            <person name="Azam S."/>
            <person name="Fan G."/>
            <person name="Whaley A.M."/>
            <person name="Farmer A.D."/>
            <person name="Sheridan J."/>
            <person name="Iwata A."/>
            <person name="Tuteja R."/>
            <person name="Penmetsa R.V."/>
            <person name="Wu W."/>
            <person name="Upadhyaya H.D."/>
            <person name="Yang S.P."/>
            <person name="Shah T."/>
            <person name="Saxena K.B."/>
            <person name="Michael T."/>
            <person name="McCombie W.R."/>
            <person name="Yang B."/>
            <person name="Zhang G."/>
            <person name="Yang H."/>
            <person name="Wang J."/>
            <person name="Spillane C."/>
            <person name="Cook D.R."/>
            <person name="May G.D."/>
            <person name="Xu X."/>
            <person name="Jackson S.A."/>
        </authorList>
    </citation>
    <scope>NUCLEOTIDE SEQUENCE [LARGE SCALE GENOMIC DNA]</scope>
    <source>
        <strain evidence="16">cv. Asha</strain>
    </source>
</reference>
<keyword evidence="8" id="KW-0496">Mitochondrion</keyword>
<keyword evidence="7" id="KW-0156">Chromatin regulator</keyword>